<protein>
    <submittedName>
        <fullName evidence="1">Uncharacterized protein</fullName>
    </submittedName>
</protein>
<accession>A0ACD0NQC6</accession>
<dbReference type="EMBL" id="KZ820279">
    <property type="protein sequence ID" value="PWN48048.1"/>
    <property type="molecule type" value="Genomic_DNA"/>
</dbReference>
<dbReference type="Proteomes" id="UP000245626">
    <property type="component" value="Unassembled WGS sequence"/>
</dbReference>
<sequence length="100" mass="11176">MYGSWDARRRRLPSQERRKDENPSPSPLAAPPKEVKTLAPSLSPPSRLFLTLSSVSFPWSLPIHGFDQSLISFLPLLRSYPWDSVQVQKGGGRASSRKDG</sequence>
<evidence type="ECO:0000313" key="1">
    <source>
        <dbReference type="EMBL" id="PWN48048.1"/>
    </source>
</evidence>
<proteinExistence type="predicted"/>
<reference evidence="1 2" key="1">
    <citation type="journal article" date="2018" name="Mol. Biol. Evol.">
        <title>Broad Genomic Sampling Reveals a Smut Pathogenic Ancestry of the Fungal Clade Ustilaginomycotina.</title>
        <authorList>
            <person name="Kijpornyongpan T."/>
            <person name="Mondo S.J."/>
            <person name="Barry K."/>
            <person name="Sandor L."/>
            <person name="Lee J."/>
            <person name="Lipzen A."/>
            <person name="Pangilinan J."/>
            <person name="LaButti K."/>
            <person name="Hainaut M."/>
            <person name="Henrissat B."/>
            <person name="Grigoriev I.V."/>
            <person name="Spatafora J.W."/>
            <person name="Aime M.C."/>
        </authorList>
    </citation>
    <scope>NUCLEOTIDE SEQUENCE [LARGE SCALE GENOMIC DNA]</scope>
    <source>
        <strain evidence="1 2">SA 807</strain>
    </source>
</reference>
<organism evidence="1 2">
    <name type="scientific">Violaceomyces palustris</name>
    <dbReference type="NCBI Taxonomy" id="1673888"/>
    <lineage>
        <taxon>Eukaryota</taxon>
        <taxon>Fungi</taxon>
        <taxon>Dikarya</taxon>
        <taxon>Basidiomycota</taxon>
        <taxon>Ustilaginomycotina</taxon>
        <taxon>Ustilaginomycetes</taxon>
        <taxon>Violaceomycetales</taxon>
        <taxon>Violaceomycetaceae</taxon>
        <taxon>Violaceomyces</taxon>
    </lineage>
</organism>
<keyword evidence="2" id="KW-1185">Reference proteome</keyword>
<evidence type="ECO:0000313" key="2">
    <source>
        <dbReference type="Proteomes" id="UP000245626"/>
    </source>
</evidence>
<name>A0ACD0NQC6_9BASI</name>
<gene>
    <name evidence="1" type="ORF">IE53DRAFT_215184</name>
</gene>